<accession>A0A6J4LPV2</accession>
<dbReference type="AlphaFoldDB" id="A0A6J4LPV2"/>
<evidence type="ECO:0000313" key="2">
    <source>
        <dbReference type="EMBL" id="CAA9338727.1"/>
    </source>
</evidence>
<feature type="non-terminal residue" evidence="2">
    <location>
        <position position="290"/>
    </location>
</feature>
<feature type="region of interest" description="Disordered" evidence="1">
    <location>
        <begin position="1"/>
        <end position="290"/>
    </location>
</feature>
<protein>
    <submittedName>
        <fullName evidence="2">Uncharacterized protein</fullName>
    </submittedName>
</protein>
<feature type="compositionally biased region" description="Basic residues" evidence="1">
    <location>
        <begin position="82"/>
        <end position="102"/>
    </location>
</feature>
<organism evidence="2">
    <name type="scientific">uncultured Gemmatimonadota bacterium</name>
    <dbReference type="NCBI Taxonomy" id="203437"/>
    <lineage>
        <taxon>Bacteria</taxon>
        <taxon>Pseudomonadati</taxon>
        <taxon>Gemmatimonadota</taxon>
        <taxon>environmental samples</taxon>
    </lineage>
</organism>
<reference evidence="2" key="1">
    <citation type="submission" date="2020-02" db="EMBL/GenBank/DDBJ databases">
        <authorList>
            <person name="Meier V. D."/>
        </authorList>
    </citation>
    <scope>NUCLEOTIDE SEQUENCE</scope>
    <source>
        <strain evidence="2">AVDCRST_MAG68</strain>
    </source>
</reference>
<feature type="compositionally biased region" description="Gly residues" evidence="1">
    <location>
        <begin position="154"/>
        <end position="167"/>
    </location>
</feature>
<proteinExistence type="predicted"/>
<feature type="compositionally biased region" description="Low complexity" evidence="1">
    <location>
        <begin position="123"/>
        <end position="136"/>
    </location>
</feature>
<dbReference type="EMBL" id="CADCTW010000134">
    <property type="protein sequence ID" value="CAA9338727.1"/>
    <property type="molecule type" value="Genomic_DNA"/>
</dbReference>
<sequence length="290" mass="30650">ARPAGPDRTVAVPGHAHHVRRERGGGGERGGVHRRRHRDPAASQRPAARGRGEGGRHRHRHRAHPAPDQEPAADGGAERGHPAGRAHRERRGHPPRGVRGHRFREPAAGEHAGRAFRVRQRRAAGPQPAARAPARAGGAGGEAGGARRARDGRAGGGGDVRRGGGLRGRVLPAPGVREPGAQRPRGHVRPGRPPPLHPRGVGGRLGRGARGRQRPGDHGREPGADLPALRFHQGKGDGPGPRHLPRDRGGPRRPPGSGIHPWPGRHLHRPPPPLRRIRPGAQPPPGSLGL</sequence>
<evidence type="ECO:0000256" key="1">
    <source>
        <dbReference type="SAM" id="MobiDB-lite"/>
    </source>
</evidence>
<feature type="compositionally biased region" description="Basic and acidic residues" evidence="1">
    <location>
        <begin position="103"/>
        <end position="113"/>
    </location>
</feature>
<feature type="non-terminal residue" evidence="2">
    <location>
        <position position="1"/>
    </location>
</feature>
<feature type="compositionally biased region" description="Basic and acidic residues" evidence="1">
    <location>
        <begin position="214"/>
        <end position="223"/>
    </location>
</feature>
<feature type="compositionally biased region" description="Pro residues" evidence="1">
    <location>
        <begin position="281"/>
        <end position="290"/>
    </location>
</feature>
<name>A0A6J4LPV2_9BACT</name>
<gene>
    <name evidence="2" type="ORF">AVDCRST_MAG68-2915</name>
</gene>